<dbReference type="SUPFAM" id="SSF53850">
    <property type="entry name" value="Periplasmic binding protein-like II"/>
    <property type="match status" value="1"/>
</dbReference>
<keyword evidence="5" id="KW-0804">Transcription</keyword>
<evidence type="ECO:0000256" key="5">
    <source>
        <dbReference type="ARBA" id="ARBA00023163"/>
    </source>
</evidence>
<keyword evidence="2" id="KW-0805">Transcription regulation</keyword>
<dbReference type="InterPro" id="IPR000847">
    <property type="entry name" value="LysR_HTH_N"/>
</dbReference>
<keyword evidence="8" id="KW-1185">Reference proteome</keyword>
<accession>A0ABS5EZY8</accession>
<dbReference type="PRINTS" id="PR00039">
    <property type="entry name" value="HTHLYSR"/>
</dbReference>
<reference evidence="8" key="1">
    <citation type="journal article" date="2021" name="Syst. Appl. Microbiol.">
        <title>Roseomonas hellenica sp. nov., isolated from roots of wild-growing Alkanna tinctoria.</title>
        <authorList>
            <person name="Rat A."/>
            <person name="Naranjo H.D."/>
            <person name="Lebbe L."/>
            <person name="Cnockaert M."/>
            <person name="Krigas N."/>
            <person name="Grigoriadou K."/>
            <person name="Maloupa E."/>
            <person name="Willems A."/>
        </authorList>
    </citation>
    <scope>NUCLEOTIDE SEQUENCE [LARGE SCALE GENOMIC DNA]</scope>
    <source>
        <strain evidence="8">LMG 31523</strain>
    </source>
</reference>
<dbReference type="InterPro" id="IPR036388">
    <property type="entry name" value="WH-like_DNA-bd_sf"/>
</dbReference>
<dbReference type="PANTHER" id="PTHR30293">
    <property type="entry name" value="TRANSCRIPTIONAL REGULATORY PROTEIN NAC-RELATED"/>
    <property type="match status" value="1"/>
</dbReference>
<feature type="domain" description="HTH lysR-type" evidence="6">
    <location>
        <begin position="1"/>
        <end position="34"/>
    </location>
</feature>
<feature type="domain" description="HTH lysR-type" evidence="6">
    <location>
        <begin position="265"/>
        <end position="322"/>
    </location>
</feature>
<comment type="similarity">
    <text evidence="1">Belongs to the LysR transcriptional regulatory family.</text>
</comment>
<dbReference type="Proteomes" id="UP001196870">
    <property type="component" value="Unassembled WGS sequence"/>
</dbReference>
<organism evidence="7 8">
    <name type="scientific">Plastoroseomonas hellenica</name>
    <dbReference type="NCBI Taxonomy" id="2687306"/>
    <lineage>
        <taxon>Bacteria</taxon>
        <taxon>Pseudomonadati</taxon>
        <taxon>Pseudomonadota</taxon>
        <taxon>Alphaproteobacteria</taxon>
        <taxon>Acetobacterales</taxon>
        <taxon>Acetobacteraceae</taxon>
        <taxon>Plastoroseomonas</taxon>
    </lineage>
</organism>
<gene>
    <name evidence="7" type="ORF">GXW71_16050</name>
</gene>
<dbReference type="InterPro" id="IPR036390">
    <property type="entry name" value="WH_DNA-bd_sf"/>
</dbReference>
<name>A0ABS5EZY8_9PROT</name>
<evidence type="ECO:0000256" key="1">
    <source>
        <dbReference type="ARBA" id="ARBA00009437"/>
    </source>
</evidence>
<dbReference type="Gene3D" id="1.10.10.10">
    <property type="entry name" value="Winged helix-like DNA-binding domain superfamily/Winged helix DNA-binding domain"/>
    <property type="match status" value="2"/>
</dbReference>
<keyword evidence="3" id="KW-0238">DNA-binding</keyword>
<evidence type="ECO:0000256" key="3">
    <source>
        <dbReference type="ARBA" id="ARBA00023125"/>
    </source>
</evidence>
<dbReference type="Pfam" id="PF03466">
    <property type="entry name" value="LysR_substrate"/>
    <property type="match status" value="1"/>
</dbReference>
<evidence type="ECO:0000313" key="8">
    <source>
        <dbReference type="Proteomes" id="UP001196870"/>
    </source>
</evidence>
<proteinExistence type="inferred from homology"/>
<dbReference type="EMBL" id="JAAGBB010000018">
    <property type="protein sequence ID" value="MBR0665871.1"/>
    <property type="molecule type" value="Genomic_DNA"/>
</dbReference>
<evidence type="ECO:0000259" key="6">
    <source>
        <dbReference type="PROSITE" id="PS50931"/>
    </source>
</evidence>
<keyword evidence="4" id="KW-0010">Activator</keyword>
<protein>
    <submittedName>
        <fullName evidence="7">LysR family transcriptional regulator</fullName>
    </submittedName>
</protein>
<dbReference type="PROSITE" id="PS50931">
    <property type="entry name" value="HTH_LYSR"/>
    <property type="match status" value="2"/>
</dbReference>
<dbReference type="Gene3D" id="3.40.190.290">
    <property type="match status" value="1"/>
</dbReference>
<comment type="caution">
    <text evidence="7">The sequence shown here is derived from an EMBL/GenBank/DDBJ whole genome shotgun (WGS) entry which is preliminary data.</text>
</comment>
<dbReference type="Pfam" id="PF00126">
    <property type="entry name" value="HTH_1"/>
    <property type="match status" value="2"/>
</dbReference>
<sequence>MGRAPATLSVQIGALEEALGARLFDRQAGGLVPTAAGRQFERIARPLLAELEAALRRIAAGVSQPAAVLAIGLRLAAPGCPAREAAAVIATELAAQMPQRHLHVFALPAGAAAVQAGFTLDACERPGRLVEHWVLAGPTDGAESVGLPELPPALMQGAAAQAAACGLTPVPLGVPPDRLDEALRPWRRPVLLPSLLLPGWLRDGRTTLRLLSPLPDGPGWQLLGSAGTADAWEAALEPILAHGILRHIGAAALRPPAQVPWPTAIEREHLDCFEAAWRHASLTRAARELGIAQPAATLRLQHLEAALGQRLFQRHPHGLTPTVLGNALAPPAAAFIQDLGRLGPSLIRPRGQVRAGCVPALDEMSLLAEVVARSAADWNQRFPDRRLHLVEGLSDELRRMVLNSSIDCAFVDNDAVQPGLVVRPITREPLVAVTAAGSGLLPTGPVPLGMLARLRLALPARHHGLRWIVDRGAARVGLDVAPDAEIDSLAATIRLVRAGGWATLLPLGALRGAVQLGALQINAISDPPLERQICLVRRHGEALASEALALVDLFAAHVARVLADMEAAPSPDPALR</sequence>
<dbReference type="InterPro" id="IPR005119">
    <property type="entry name" value="LysR_subst-bd"/>
</dbReference>
<dbReference type="SUPFAM" id="SSF46785">
    <property type="entry name" value="Winged helix' DNA-binding domain"/>
    <property type="match status" value="2"/>
</dbReference>
<evidence type="ECO:0000313" key="7">
    <source>
        <dbReference type="EMBL" id="MBR0665871.1"/>
    </source>
</evidence>
<evidence type="ECO:0000256" key="4">
    <source>
        <dbReference type="ARBA" id="ARBA00023159"/>
    </source>
</evidence>
<evidence type="ECO:0000256" key="2">
    <source>
        <dbReference type="ARBA" id="ARBA00023015"/>
    </source>
</evidence>
<dbReference type="PANTHER" id="PTHR30293:SF0">
    <property type="entry name" value="NITROGEN ASSIMILATION REGULATORY PROTEIN NAC"/>
    <property type="match status" value="1"/>
</dbReference>